<feature type="compositionally biased region" description="Low complexity" evidence="1">
    <location>
        <begin position="24"/>
        <end position="38"/>
    </location>
</feature>
<gene>
    <name evidence="2" type="ORF">ACFPZ3_26280</name>
</gene>
<evidence type="ECO:0000313" key="2">
    <source>
        <dbReference type="EMBL" id="MFC5827387.1"/>
    </source>
</evidence>
<reference evidence="3" key="1">
    <citation type="journal article" date="2019" name="Int. J. Syst. Evol. Microbiol.">
        <title>The Global Catalogue of Microorganisms (GCM) 10K type strain sequencing project: providing services to taxonomists for standard genome sequencing and annotation.</title>
        <authorList>
            <consortium name="The Broad Institute Genomics Platform"/>
            <consortium name="The Broad Institute Genome Sequencing Center for Infectious Disease"/>
            <person name="Wu L."/>
            <person name="Ma J."/>
        </authorList>
    </citation>
    <scope>NUCLEOTIDE SEQUENCE [LARGE SCALE GENOMIC DNA]</scope>
    <source>
        <strain evidence="3">CCUG 53903</strain>
    </source>
</reference>
<dbReference type="Proteomes" id="UP001596058">
    <property type="component" value="Unassembled WGS sequence"/>
</dbReference>
<comment type="caution">
    <text evidence="2">The sequence shown here is derived from an EMBL/GenBank/DDBJ whole genome shotgun (WGS) entry which is preliminary data.</text>
</comment>
<proteinExistence type="predicted"/>
<accession>A0ABW1CPA1</accession>
<evidence type="ECO:0000313" key="3">
    <source>
        <dbReference type="Proteomes" id="UP001596058"/>
    </source>
</evidence>
<sequence>MVKHQAISPVTAAARYLPAHAPNRPTTTPTRPTRTAGAGKAIAATAQVPTEVTNPAGISISRGRSRVTAFLFR</sequence>
<dbReference type="RefSeq" id="WP_379516891.1">
    <property type="nucleotide sequence ID" value="NZ_JBHSPA010000029.1"/>
</dbReference>
<name>A0ABW1CPA1_9ACTN</name>
<keyword evidence="3" id="KW-1185">Reference proteome</keyword>
<dbReference type="EMBL" id="JBHSPA010000029">
    <property type="protein sequence ID" value="MFC5827387.1"/>
    <property type="molecule type" value="Genomic_DNA"/>
</dbReference>
<evidence type="ECO:0000256" key="1">
    <source>
        <dbReference type="SAM" id="MobiDB-lite"/>
    </source>
</evidence>
<feature type="region of interest" description="Disordered" evidence="1">
    <location>
        <begin position="13"/>
        <end position="38"/>
    </location>
</feature>
<organism evidence="2 3">
    <name type="scientific">Nonomuraea insulae</name>
    <dbReference type="NCBI Taxonomy" id="1616787"/>
    <lineage>
        <taxon>Bacteria</taxon>
        <taxon>Bacillati</taxon>
        <taxon>Actinomycetota</taxon>
        <taxon>Actinomycetes</taxon>
        <taxon>Streptosporangiales</taxon>
        <taxon>Streptosporangiaceae</taxon>
        <taxon>Nonomuraea</taxon>
    </lineage>
</organism>
<protein>
    <submittedName>
        <fullName evidence="2">Uncharacterized protein</fullName>
    </submittedName>
</protein>